<evidence type="ECO:0000313" key="2">
    <source>
        <dbReference type="Proteomes" id="UP000002941"/>
    </source>
</evidence>
<dbReference type="AlphaFoldDB" id="J1HAJ3"/>
<organism evidence="1 2">
    <name type="scientific">Actinomyces massiliensis F0489</name>
    <dbReference type="NCBI Taxonomy" id="1125718"/>
    <lineage>
        <taxon>Bacteria</taxon>
        <taxon>Bacillati</taxon>
        <taxon>Actinomycetota</taxon>
        <taxon>Actinomycetes</taxon>
        <taxon>Actinomycetales</taxon>
        <taxon>Actinomycetaceae</taxon>
        <taxon>Actinomyces</taxon>
    </lineage>
</organism>
<gene>
    <name evidence="1" type="ORF">HMPREF1318_2742</name>
</gene>
<name>J1HAJ3_9ACTO</name>
<evidence type="ECO:0000313" key="1">
    <source>
        <dbReference type="EMBL" id="EJF42388.1"/>
    </source>
</evidence>
<accession>J1HAJ3</accession>
<dbReference type="PATRIC" id="fig|1125718.3.peg.1789"/>
<proteinExistence type="predicted"/>
<sequence length="311" mass="34180">MYDDLREIQFLSRLAAFHGAVRTAALCQSRTDRRLVRRLAQDGRLELHPNRVVAMPGADPSVILCRRIDGVMTCAHAMQFYGLPLQRPPGPLHVAVPAHRGRLPDGLGRTTVHRVDDLAVPAQEAAPVACVEHALICFMRCAGELDALIAIDAALRCGLVRKDDLRSCLSGKRNMSLRALVDRAHPGARSILETIARYELEEAGYRPFPAIIIEGLGEVDLVLTSHPEDIVLGNQPGTQMLRPGARPALIVETDGYTYHCRPAQWELDRLRDQSSTACGHLTIRLTGRQVRNHSTVEIIAPIAEKFGISPG</sequence>
<dbReference type="OrthoDB" id="2594539at2"/>
<evidence type="ECO:0008006" key="3">
    <source>
        <dbReference type="Google" id="ProtNLM"/>
    </source>
</evidence>
<dbReference type="eggNOG" id="COG2852">
    <property type="taxonomic scope" value="Bacteria"/>
</dbReference>
<dbReference type="Proteomes" id="UP000002941">
    <property type="component" value="Unassembled WGS sequence"/>
</dbReference>
<reference evidence="1 2" key="1">
    <citation type="submission" date="2012-05" db="EMBL/GenBank/DDBJ databases">
        <authorList>
            <person name="Harkins D.M."/>
            <person name="Madupu R."/>
            <person name="Durkin A.S."/>
            <person name="Torralba M."/>
            <person name="Methe B."/>
            <person name="Sutton G.G."/>
            <person name="Nelson K.E."/>
        </authorList>
    </citation>
    <scope>NUCLEOTIDE SEQUENCE [LARGE SCALE GENOMIC DNA]</scope>
    <source>
        <strain evidence="1 2">F0489</strain>
    </source>
</reference>
<dbReference type="EMBL" id="AKFT01000145">
    <property type="protein sequence ID" value="EJF42388.1"/>
    <property type="molecule type" value="Genomic_DNA"/>
</dbReference>
<keyword evidence="2" id="KW-1185">Reference proteome</keyword>
<comment type="caution">
    <text evidence="1">The sequence shown here is derived from an EMBL/GenBank/DDBJ whole genome shotgun (WGS) entry which is preliminary data.</text>
</comment>
<protein>
    <recommendedName>
        <fullName evidence="3">PF13338 domain protein</fullName>
    </recommendedName>
</protein>